<dbReference type="Gene3D" id="1.25.10.10">
    <property type="entry name" value="Leucine-rich Repeat Variant"/>
    <property type="match status" value="1"/>
</dbReference>
<dbReference type="InterPro" id="IPR008979">
    <property type="entry name" value="Galactose-bd-like_sf"/>
</dbReference>
<evidence type="ECO:0000313" key="14">
    <source>
        <dbReference type="EnsemblMetazoa" id="XP_030843175"/>
    </source>
</evidence>
<dbReference type="EnsemblMetazoa" id="XM_030987315">
    <property type="protein sequence ID" value="XP_030843175"/>
    <property type="gene ID" value="LOC762577"/>
</dbReference>
<feature type="region of interest" description="Disordered" evidence="12">
    <location>
        <begin position="922"/>
        <end position="968"/>
    </location>
</feature>
<dbReference type="GO" id="GO:0005929">
    <property type="term" value="C:cilium"/>
    <property type="evidence" value="ECO:0000318"/>
    <property type="project" value="GO_Central"/>
</dbReference>
<dbReference type="OrthoDB" id="66599at2759"/>
<dbReference type="PANTHER" id="PTHR13371">
    <property type="entry name" value="GLYCINE-, GLUTAMATE-, THIENYLCYCLOHEXYLPIPERIDINE-BINDING PROTEIN"/>
    <property type="match status" value="1"/>
</dbReference>
<dbReference type="InterPro" id="IPR048738">
    <property type="entry name" value="CEP104_Znf"/>
</dbReference>
<dbReference type="GO" id="GO:0005814">
    <property type="term" value="C:centriole"/>
    <property type="evidence" value="ECO:0007669"/>
    <property type="project" value="UniProtKB-SubCell"/>
</dbReference>
<keyword evidence="15" id="KW-1185">Reference proteome</keyword>
<dbReference type="InterPro" id="IPR048739">
    <property type="entry name" value="CEP104_N"/>
</dbReference>
<sequence length="968" mass="109377">MPHKIPFSVIYASSTDEGYNCKELEIHNPLVKGWVGGRFCLYPQEIVLRLPDKTRIRKLQLLSHQFLIPTKIEFYVGSLPPDHITSLNGQRYKRLGYITLSDNAKTGFKARELKSVHVDAVGKYLRLVVYKNHVNKHNLYNQVGLVAVNIIGDELATDNSKNDGGGKRVNDVINQHMPPGSTFNEDELGRIGEVDPIVLGAINKPDYISPMDDLAFDMYQDPEVANIIRKLDNRKNEAVIQEEFDLAKRLKQAVSDLQKVGERLGRYEVEKRRAIETEDYDLAKVKKLQMEEYRLQIYKQLELYDLLDISKNLVWPLKDWSMQNKDVHVHPESHQKPQKIAPPKEAAPRREERREEPRREERREGPPPRDPGTPPHNQEHKPPGVSPRDPFIYNADDRPLPTLKNSPRHPPPELPPVEEPETARTEDETGGVTPGRGQLGAMSDNNIRELDAASEVFGKDKVMKIYSRSWALREEGLGDVRSLVESLEEGKEKEEVRAFLRAAIFLATKGLKDKVFSVFNNAVDLTRFLFTEFIPTHKKLGKGETSQGVDRILPELMARIGDTNAKLKVTDIDFIVEMASFPDVRPLHTIPVHCQTPFKNNAQPKMAVTRVEIIEKLIKELGVDKNSGMSTSSVMKFANRGLEHPAGIVRDASINLIFELYKLKGSEVMSHLPSSEQPSIMKNPLYGRIYDGFDKIDGKPTRAELKAQAKAAKDHDKKAKKAEIDDLQNQLAELKAATAKNVEKNKEKKEKSPDKSVDIKNAAKKAPAEDKNKLKAPQNKKIPPRAPSIADASEYGEDIDQQCIFCAEKDPKFKEEGLDVHYWKYCPILTKCHNCKQVVEISTLTEHILTECDKRADFAQCPRCSETHSKADIDRYVSEKLCQPSKPGTARCPTCHLNIPEGEESWKKHLLGKDGCKASKRRENYLKRGKATPSSVRDSNKGSVKSKPGSKKDKEIKPRGGGKTPRVK</sequence>
<evidence type="ECO:0000256" key="5">
    <source>
        <dbReference type="ARBA" id="ARBA00022737"/>
    </source>
</evidence>
<feature type="compositionally biased region" description="Basic and acidic residues" evidence="12">
    <location>
        <begin position="326"/>
        <end position="335"/>
    </location>
</feature>
<dbReference type="Pfam" id="PF21038">
    <property type="entry name" value="CEP104_N"/>
    <property type="match status" value="1"/>
</dbReference>
<dbReference type="OMA" id="VQGNDYN"/>
<feature type="compositionally biased region" description="Pro residues" evidence="12">
    <location>
        <begin position="408"/>
        <end position="417"/>
    </location>
</feature>
<evidence type="ECO:0000256" key="9">
    <source>
        <dbReference type="ARBA" id="ARBA00059645"/>
    </source>
</evidence>
<dbReference type="SMART" id="SM01349">
    <property type="entry name" value="TOG"/>
    <property type="match status" value="1"/>
</dbReference>
<evidence type="ECO:0000256" key="10">
    <source>
        <dbReference type="ARBA" id="ARBA00065345"/>
    </source>
</evidence>
<protein>
    <recommendedName>
        <fullName evidence="11">Centrosomal protein of 104 kDa</fullName>
    </recommendedName>
</protein>
<evidence type="ECO:0000256" key="6">
    <source>
        <dbReference type="ARBA" id="ARBA00023054"/>
    </source>
</evidence>
<comment type="subcellular location">
    <subcellularLocation>
        <location evidence="2">Cell projection</location>
        <location evidence="2">Cilium</location>
    </subcellularLocation>
    <subcellularLocation>
        <location evidence="1">Cytoplasm</location>
        <location evidence="1">Cytoskeleton</location>
        <location evidence="1">Microtubule organizing center</location>
        <location evidence="1">Centrosome</location>
        <location evidence="1">Centriole</location>
    </subcellularLocation>
    <subcellularLocation>
        <location evidence="3">Cytoplasm</location>
        <location evidence="3">Cytoskeleton</location>
        <location evidence="3">Spindle pole</location>
    </subcellularLocation>
</comment>
<dbReference type="PANTHER" id="PTHR13371:SF0">
    <property type="entry name" value="CENTROSOMAL PROTEIN OF 104 KDA"/>
    <property type="match status" value="1"/>
</dbReference>
<evidence type="ECO:0000259" key="13">
    <source>
        <dbReference type="SMART" id="SM01349"/>
    </source>
</evidence>
<feature type="compositionally biased region" description="Basic and acidic residues" evidence="12">
    <location>
        <begin position="741"/>
        <end position="758"/>
    </location>
</feature>
<accession>A0A7M7NXT7</accession>
<dbReference type="Proteomes" id="UP000007110">
    <property type="component" value="Unassembled WGS sequence"/>
</dbReference>
<reference evidence="14" key="2">
    <citation type="submission" date="2021-01" db="UniProtKB">
        <authorList>
            <consortium name="EnsemblMetazoa"/>
        </authorList>
    </citation>
    <scope>IDENTIFICATION</scope>
</reference>
<keyword evidence="8" id="KW-0966">Cell projection</keyword>
<evidence type="ECO:0000256" key="2">
    <source>
        <dbReference type="ARBA" id="ARBA00004138"/>
    </source>
</evidence>
<feature type="region of interest" description="Disordered" evidence="12">
    <location>
        <begin position="738"/>
        <end position="790"/>
    </location>
</feature>
<dbReference type="KEGG" id="spu:762577"/>
<dbReference type="InterPro" id="IPR011989">
    <property type="entry name" value="ARM-like"/>
</dbReference>
<evidence type="ECO:0000256" key="11">
    <source>
        <dbReference type="ARBA" id="ARBA00068547"/>
    </source>
</evidence>
<evidence type="ECO:0000256" key="3">
    <source>
        <dbReference type="ARBA" id="ARBA00004647"/>
    </source>
</evidence>
<dbReference type="CTD" id="9731"/>
<keyword evidence="7" id="KW-0206">Cytoskeleton</keyword>
<dbReference type="GeneID" id="762577"/>
<evidence type="ECO:0000313" key="15">
    <source>
        <dbReference type="Proteomes" id="UP000007110"/>
    </source>
</evidence>
<comment type="function">
    <text evidence="9">Required for ciliogenesis and for structural integrity at the ciliary tip.</text>
</comment>
<comment type="subunit">
    <text evidence="10">Interacts with CCP110 and CEP97. Interacts with ARMC9, TOGARAM1, CCDC66 and CSPP1.</text>
</comment>
<evidence type="ECO:0000256" key="7">
    <source>
        <dbReference type="ARBA" id="ARBA00023212"/>
    </source>
</evidence>
<dbReference type="InterPro" id="IPR034085">
    <property type="entry name" value="TOG"/>
</dbReference>
<evidence type="ECO:0000256" key="8">
    <source>
        <dbReference type="ARBA" id="ARBA00023273"/>
    </source>
</evidence>
<feature type="compositionally biased region" description="Basic and acidic residues" evidence="12">
    <location>
        <begin position="346"/>
        <end position="367"/>
    </location>
</feature>
<dbReference type="FunFam" id="1.25.10.10:FF:000200">
    <property type="entry name" value="Centrosomal protein of 104 kDa"/>
    <property type="match status" value="1"/>
</dbReference>
<feature type="region of interest" description="Disordered" evidence="12">
    <location>
        <begin position="326"/>
        <end position="443"/>
    </location>
</feature>
<name>A0A7M7NXT7_STRPU</name>
<keyword evidence="4" id="KW-0963">Cytoplasm</keyword>
<dbReference type="InParanoid" id="A0A7M7NXT7"/>
<dbReference type="Pfam" id="PF21039">
    <property type="entry name" value="CEP104_ZnF"/>
    <property type="match status" value="1"/>
</dbReference>
<proteinExistence type="predicted"/>
<evidence type="ECO:0000256" key="12">
    <source>
        <dbReference type="SAM" id="MobiDB-lite"/>
    </source>
</evidence>
<feature type="domain" description="TOG" evidence="13">
    <location>
        <begin position="449"/>
        <end position="699"/>
    </location>
</feature>
<dbReference type="AlphaFoldDB" id="A0A7M7NXT7"/>
<keyword evidence="6" id="KW-0175">Coiled coil</keyword>
<evidence type="ECO:0000256" key="1">
    <source>
        <dbReference type="ARBA" id="ARBA00004114"/>
    </source>
</evidence>
<keyword evidence="5" id="KW-0677">Repeat</keyword>
<dbReference type="InterPro" id="IPR052607">
    <property type="entry name" value="CEP104-like"/>
</dbReference>
<dbReference type="RefSeq" id="XP_030843175.1">
    <property type="nucleotide sequence ID" value="XM_030987315.1"/>
</dbReference>
<dbReference type="Pfam" id="PF21040">
    <property type="entry name" value="CEP104-like_TOG"/>
    <property type="match status" value="1"/>
</dbReference>
<dbReference type="GO" id="GO:0000922">
    <property type="term" value="C:spindle pole"/>
    <property type="evidence" value="ECO:0007669"/>
    <property type="project" value="UniProtKB-SubCell"/>
</dbReference>
<dbReference type="SUPFAM" id="SSF49785">
    <property type="entry name" value="Galactose-binding domain-like"/>
    <property type="match status" value="1"/>
</dbReference>
<evidence type="ECO:0000256" key="4">
    <source>
        <dbReference type="ARBA" id="ARBA00022490"/>
    </source>
</evidence>
<organism evidence="14 15">
    <name type="scientific">Strongylocentrotus purpuratus</name>
    <name type="common">Purple sea urchin</name>
    <dbReference type="NCBI Taxonomy" id="7668"/>
    <lineage>
        <taxon>Eukaryota</taxon>
        <taxon>Metazoa</taxon>
        <taxon>Echinodermata</taxon>
        <taxon>Eleutherozoa</taxon>
        <taxon>Echinozoa</taxon>
        <taxon>Echinoidea</taxon>
        <taxon>Euechinoidea</taxon>
        <taxon>Echinacea</taxon>
        <taxon>Camarodonta</taxon>
        <taxon>Echinidea</taxon>
        <taxon>Strongylocentrotidae</taxon>
        <taxon>Strongylocentrotus</taxon>
    </lineage>
</organism>
<reference evidence="15" key="1">
    <citation type="submission" date="2015-02" db="EMBL/GenBank/DDBJ databases">
        <title>Genome sequencing for Strongylocentrotus purpuratus.</title>
        <authorList>
            <person name="Murali S."/>
            <person name="Liu Y."/>
            <person name="Vee V."/>
            <person name="English A."/>
            <person name="Wang M."/>
            <person name="Skinner E."/>
            <person name="Han Y."/>
            <person name="Muzny D.M."/>
            <person name="Worley K.C."/>
            <person name="Gibbs R.A."/>
        </authorList>
    </citation>
    <scope>NUCLEOTIDE SEQUENCE</scope>
</reference>
<feature type="compositionally biased region" description="Gly residues" evidence="12">
    <location>
        <begin position="959"/>
        <end position="968"/>
    </location>
</feature>